<organism evidence="2">
    <name type="scientific">uncultured Aureispira sp</name>
    <dbReference type="NCBI Taxonomy" id="1331704"/>
    <lineage>
        <taxon>Bacteria</taxon>
        <taxon>Pseudomonadati</taxon>
        <taxon>Bacteroidota</taxon>
        <taxon>Saprospiria</taxon>
        <taxon>Saprospirales</taxon>
        <taxon>Saprospiraceae</taxon>
        <taxon>Aureispira</taxon>
        <taxon>environmental samples</taxon>
    </lineage>
</organism>
<name>A0A6S6TF14_9BACT</name>
<evidence type="ECO:0000313" key="2">
    <source>
        <dbReference type="EMBL" id="CAA6815069.1"/>
    </source>
</evidence>
<protein>
    <recommendedName>
        <fullName evidence="1">HEPN domain-containing protein</fullName>
    </recommendedName>
</protein>
<gene>
    <name evidence="2" type="ORF">HELGO_WM16610</name>
</gene>
<evidence type="ECO:0000259" key="1">
    <source>
        <dbReference type="Pfam" id="PF05168"/>
    </source>
</evidence>
<proteinExistence type="predicted"/>
<accession>A0A6S6TF14</accession>
<reference evidence="2" key="1">
    <citation type="submission" date="2020-01" db="EMBL/GenBank/DDBJ databases">
        <authorList>
            <person name="Meier V. D."/>
            <person name="Meier V D."/>
        </authorList>
    </citation>
    <scope>NUCLEOTIDE SEQUENCE</scope>
    <source>
        <strain evidence="2">HLG_WM_MAG_10</strain>
    </source>
</reference>
<dbReference type="Gene3D" id="1.20.120.330">
    <property type="entry name" value="Nucleotidyltransferases domain 2"/>
    <property type="match status" value="1"/>
</dbReference>
<dbReference type="EMBL" id="CACVAQ010000223">
    <property type="protein sequence ID" value="CAA6815069.1"/>
    <property type="molecule type" value="Genomic_DNA"/>
</dbReference>
<dbReference type="InterPro" id="IPR007842">
    <property type="entry name" value="HEPN_dom"/>
</dbReference>
<dbReference type="AlphaFoldDB" id="A0A6S6TF14"/>
<sequence length="130" mass="15112">MSFDWRTYLSLAKDLIKLQTETAYRAAISRAYYSVYNILRVRAGYVNRNGTSSHKDFINSLKNPGDDLYDAFLFDDREDLVYIGNQLDDLRKARNEADYNGKVTVQQRDCARAIDKVECIFDMLDESDED</sequence>
<feature type="domain" description="HEPN" evidence="1">
    <location>
        <begin position="9"/>
        <end position="125"/>
    </location>
</feature>
<dbReference type="Pfam" id="PF05168">
    <property type="entry name" value="HEPN"/>
    <property type="match status" value="1"/>
</dbReference>